<dbReference type="Proteomes" id="UP000727962">
    <property type="component" value="Unassembled WGS sequence"/>
</dbReference>
<accession>A0A931LTW3</accession>
<evidence type="ECO:0000313" key="3">
    <source>
        <dbReference type="Proteomes" id="UP000727962"/>
    </source>
</evidence>
<dbReference type="InterPro" id="IPR050659">
    <property type="entry name" value="Peptidase_M24B"/>
</dbReference>
<dbReference type="Pfam" id="PF00557">
    <property type="entry name" value="Peptidase_M24"/>
    <property type="match status" value="1"/>
</dbReference>
<gene>
    <name evidence="2" type="ORF">HYR64_01350</name>
</gene>
<name>A0A931LTW3_FIMGI</name>
<dbReference type="EMBL" id="JACOSL010000008">
    <property type="protein sequence ID" value="MBI1755736.1"/>
    <property type="molecule type" value="Genomic_DNA"/>
</dbReference>
<dbReference type="InterPro" id="IPR000994">
    <property type="entry name" value="Pept_M24"/>
</dbReference>
<proteinExistence type="predicted"/>
<sequence length="259" mass="27837">MRAGILLAMQGALPAALFKPGHPILAKLMRVKDEAELELLARAARIADEALDAGLAAIRPGATELDVQRALNREMERLGGVPTFCLVGAGANGAEPHHETDATPIRDGDVVVLDYGCEVDGYQSDITRTVALGDPGEEAHRVYHVVYQAHLAGRRAIQPGVSGRDVDRDARKVIVEAGYGEWFVHRTGHGIGMRGHEEPYVAETNTEPLDVGNCVSVEPGVYLPGRFGVRIENIVTVEEGGERSLNDEPLAELLCLKPA</sequence>
<evidence type="ECO:0000259" key="1">
    <source>
        <dbReference type="Pfam" id="PF00557"/>
    </source>
</evidence>
<feature type="domain" description="Peptidase M24" evidence="1">
    <location>
        <begin position="39"/>
        <end position="239"/>
    </location>
</feature>
<dbReference type="Gene3D" id="3.90.230.10">
    <property type="entry name" value="Creatinase/methionine aminopeptidase superfamily"/>
    <property type="match status" value="1"/>
</dbReference>
<dbReference type="PANTHER" id="PTHR46112">
    <property type="entry name" value="AMINOPEPTIDASE"/>
    <property type="match status" value="1"/>
</dbReference>
<protein>
    <submittedName>
        <fullName evidence="2">M24 family metallopeptidase</fullName>
    </submittedName>
</protein>
<comment type="caution">
    <text evidence="2">The sequence shown here is derived from an EMBL/GenBank/DDBJ whole genome shotgun (WGS) entry which is preliminary data.</text>
</comment>
<dbReference type="AlphaFoldDB" id="A0A931LTW3"/>
<reference evidence="2" key="1">
    <citation type="submission" date="2020-07" db="EMBL/GenBank/DDBJ databases">
        <title>Huge and variable diversity of episymbiotic CPR bacteria and DPANN archaea in groundwater ecosystems.</title>
        <authorList>
            <person name="He C.Y."/>
            <person name="Keren R."/>
            <person name="Whittaker M."/>
            <person name="Farag I.F."/>
            <person name="Doudna J."/>
            <person name="Cate J.H.D."/>
            <person name="Banfield J.F."/>
        </authorList>
    </citation>
    <scope>NUCLEOTIDE SEQUENCE</scope>
    <source>
        <strain evidence="2">NC_groundwater_17_Pr7_B-0.1um_64_12</strain>
    </source>
</reference>
<organism evidence="2 3">
    <name type="scientific">Fimbriimonas ginsengisoli</name>
    <dbReference type="NCBI Taxonomy" id="1005039"/>
    <lineage>
        <taxon>Bacteria</taxon>
        <taxon>Bacillati</taxon>
        <taxon>Armatimonadota</taxon>
        <taxon>Fimbriimonadia</taxon>
        <taxon>Fimbriimonadales</taxon>
        <taxon>Fimbriimonadaceae</taxon>
        <taxon>Fimbriimonas</taxon>
    </lineage>
</organism>
<evidence type="ECO:0000313" key="2">
    <source>
        <dbReference type="EMBL" id="MBI1755736.1"/>
    </source>
</evidence>
<dbReference type="PANTHER" id="PTHR46112:SF3">
    <property type="entry name" value="AMINOPEPTIDASE YPDF"/>
    <property type="match status" value="1"/>
</dbReference>
<dbReference type="SUPFAM" id="SSF55920">
    <property type="entry name" value="Creatinase/aminopeptidase"/>
    <property type="match status" value="1"/>
</dbReference>
<dbReference type="InterPro" id="IPR036005">
    <property type="entry name" value="Creatinase/aminopeptidase-like"/>
</dbReference>